<keyword evidence="6 7" id="KW-0472">Membrane</keyword>
<evidence type="ECO:0000256" key="1">
    <source>
        <dbReference type="ARBA" id="ARBA00004651"/>
    </source>
</evidence>
<dbReference type="EMBL" id="JAIPME010000002">
    <property type="protein sequence ID" value="MBZ2386455.1"/>
    <property type="molecule type" value="Genomic_DNA"/>
</dbReference>
<feature type="transmembrane region" description="Helical" evidence="7">
    <location>
        <begin position="280"/>
        <end position="297"/>
    </location>
</feature>
<gene>
    <name evidence="9" type="ORF">K8P03_03945</name>
</gene>
<dbReference type="Pfam" id="PF00892">
    <property type="entry name" value="EamA"/>
    <property type="match status" value="2"/>
</dbReference>
<feature type="transmembrane region" description="Helical" evidence="7">
    <location>
        <begin position="41"/>
        <end position="65"/>
    </location>
</feature>
<dbReference type="RefSeq" id="WP_223418476.1">
    <property type="nucleotide sequence ID" value="NZ_JAIPME010000002.1"/>
</dbReference>
<accession>A0ABS7SY56</accession>
<feature type="domain" description="EamA" evidence="8">
    <location>
        <begin position="163"/>
        <end position="296"/>
    </location>
</feature>
<evidence type="ECO:0000256" key="6">
    <source>
        <dbReference type="ARBA" id="ARBA00023136"/>
    </source>
</evidence>
<dbReference type="Proteomes" id="UP000734271">
    <property type="component" value="Unassembled WGS sequence"/>
</dbReference>
<dbReference type="PANTHER" id="PTHR32322:SF18">
    <property type="entry name" value="S-ADENOSYLMETHIONINE_S-ADENOSYLHOMOCYSTEINE TRANSPORTER"/>
    <property type="match status" value="1"/>
</dbReference>
<evidence type="ECO:0000313" key="10">
    <source>
        <dbReference type="Proteomes" id="UP000734271"/>
    </source>
</evidence>
<evidence type="ECO:0000256" key="5">
    <source>
        <dbReference type="ARBA" id="ARBA00022989"/>
    </source>
</evidence>
<evidence type="ECO:0000259" key="8">
    <source>
        <dbReference type="Pfam" id="PF00892"/>
    </source>
</evidence>
<dbReference type="InterPro" id="IPR050638">
    <property type="entry name" value="AA-Vitamin_Transporters"/>
</dbReference>
<reference evidence="9 10" key="1">
    <citation type="submission" date="2021-08" db="EMBL/GenBank/DDBJ databases">
        <title>FDA dAtabase for Regulatory Grade micrObial Sequences (FDA-ARGOS): Supporting development and validation of Infectious Disease Dx tests.</title>
        <authorList>
            <person name="Sproer C."/>
            <person name="Gronow S."/>
            <person name="Severitt S."/>
            <person name="Schroder I."/>
            <person name="Tallon L."/>
            <person name="Sadzewicz L."/>
            <person name="Zhao X."/>
            <person name="Boylan J."/>
            <person name="Ott S."/>
            <person name="Bowen H."/>
            <person name="Vavikolanu K."/>
            <person name="Hazen T."/>
            <person name="Aluvathingal J."/>
            <person name="Nadendla S."/>
            <person name="Lowell S."/>
            <person name="Myers T."/>
            <person name="Yan Y."/>
            <person name="Sichtig H."/>
        </authorList>
    </citation>
    <scope>NUCLEOTIDE SEQUENCE [LARGE SCALE GENOMIC DNA]</scope>
    <source>
        <strain evidence="9 10">FDAARGOS_1460</strain>
    </source>
</reference>
<organism evidence="9 10">
    <name type="scientific">Anaerococcus murdochii</name>
    <dbReference type="NCBI Taxonomy" id="411577"/>
    <lineage>
        <taxon>Bacteria</taxon>
        <taxon>Bacillati</taxon>
        <taxon>Bacillota</taxon>
        <taxon>Tissierellia</taxon>
        <taxon>Tissierellales</taxon>
        <taxon>Peptoniphilaceae</taxon>
        <taxon>Anaerococcus</taxon>
    </lineage>
</organism>
<evidence type="ECO:0000256" key="2">
    <source>
        <dbReference type="ARBA" id="ARBA00007362"/>
    </source>
</evidence>
<keyword evidence="10" id="KW-1185">Reference proteome</keyword>
<comment type="similarity">
    <text evidence="2">Belongs to the EamA transporter family.</text>
</comment>
<evidence type="ECO:0000256" key="7">
    <source>
        <dbReference type="SAM" id="Phobius"/>
    </source>
</evidence>
<evidence type="ECO:0000313" key="9">
    <source>
        <dbReference type="EMBL" id="MBZ2386455.1"/>
    </source>
</evidence>
<name>A0ABS7SY56_9FIRM</name>
<comment type="subcellular location">
    <subcellularLocation>
        <location evidence="1">Cell membrane</location>
        <topology evidence="1">Multi-pass membrane protein</topology>
    </subcellularLocation>
</comment>
<keyword evidence="3" id="KW-1003">Cell membrane</keyword>
<proteinExistence type="inferred from homology"/>
<dbReference type="PANTHER" id="PTHR32322">
    <property type="entry name" value="INNER MEMBRANE TRANSPORTER"/>
    <property type="match status" value="1"/>
</dbReference>
<evidence type="ECO:0000256" key="4">
    <source>
        <dbReference type="ARBA" id="ARBA00022692"/>
    </source>
</evidence>
<keyword evidence="5 7" id="KW-1133">Transmembrane helix</keyword>
<evidence type="ECO:0000256" key="3">
    <source>
        <dbReference type="ARBA" id="ARBA00022475"/>
    </source>
</evidence>
<feature type="transmembrane region" description="Helical" evidence="7">
    <location>
        <begin position="166"/>
        <end position="185"/>
    </location>
</feature>
<feature type="transmembrane region" description="Helical" evidence="7">
    <location>
        <begin position="135"/>
        <end position="154"/>
    </location>
</feature>
<dbReference type="SUPFAM" id="SSF103481">
    <property type="entry name" value="Multidrug resistance efflux transporter EmrE"/>
    <property type="match status" value="2"/>
</dbReference>
<dbReference type="InterPro" id="IPR037185">
    <property type="entry name" value="EmrE-like"/>
</dbReference>
<dbReference type="InterPro" id="IPR000620">
    <property type="entry name" value="EamA_dom"/>
</dbReference>
<feature type="transmembrane region" description="Helical" evidence="7">
    <location>
        <begin position="109"/>
        <end position="128"/>
    </location>
</feature>
<feature type="transmembrane region" description="Helical" evidence="7">
    <location>
        <begin position="225"/>
        <end position="244"/>
    </location>
</feature>
<feature type="domain" description="EamA" evidence="8">
    <location>
        <begin position="8"/>
        <end position="150"/>
    </location>
</feature>
<comment type="caution">
    <text evidence="9">The sequence shown here is derived from an EMBL/GenBank/DDBJ whole genome shotgun (WGS) entry which is preliminary data.</text>
</comment>
<feature type="transmembrane region" description="Helical" evidence="7">
    <location>
        <begin position="77"/>
        <end position="97"/>
    </location>
</feature>
<feature type="transmembrane region" description="Helical" evidence="7">
    <location>
        <begin position="256"/>
        <end position="274"/>
    </location>
</feature>
<protein>
    <submittedName>
        <fullName evidence="9">DMT family transporter</fullName>
    </submittedName>
</protein>
<feature type="transmembrane region" description="Helical" evidence="7">
    <location>
        <begin position="192"/>
        <end position="213"/>
    </location>
</feature>
<sequence>MLKNKKNAIIFSIFAMLLWGSAIPTIKTTYAELAINPLDTGAKILIAGMRFFMAGLITFIYLGLFNKEKIKRNEINWKFIIFIGIIQTFIQYIFYYIGLSHIAGVKSSIIQASNSFIVVIFSLLLLPGDKINKNMIIALILGTAGIIITNMGKAGGDAGFKLTGDGFILMSTTVNALCTVLIRKYGQKENSYFLMAMQFIIGATLMIITGLILRDGNLHFNLKAIILLLYAAFISATAFTIWTLVLKYHSAGEFGIYKLFVPLFGSILSVLTLGEAFTTNLAIGMVLVLSGSLILNLNKAS</sequence>
<keyword evidence="4 7" id="KW-0812">Transmembrane</keyword>